<evidence type="ECO:0000256" key="5">
    <source>
        <dbReference type="ARBA" id="ARBA00022806"/>
    </source>
</evidence>
<keyword evidence="11" id="KW-0234">DNA repair</keyword>
<evidence type="ECO:0000256" key="9">
    <source>
        <dbReference type="ARBA" id="ARBA00023000"/>
    </source>
</evidence>
<dbReference type="Pfam" id="PF00580">
    <property type="entry name" value="UvrD-helicase"/>
    <property type="match status" value="1"/>
</dbReference>
<comment type="catalytic activity">
    <reaction evidence="13">
        <text>Couples ATP hydrolysis with the unwinding of duplex DNA by translocating in the 3'-5' direction.</text>
        <dbReference type="EC" id="5.6.2.4"/>
    </reaction>
</comment>
<comment type="caution">
    <text evidence="17">The sequence shown here is derived from an EMBL/GenBank/DDBJ whole genome shotgun (WGS) entry which is preliminary data.</text>
</comment>
<dbReference type="SMART" id="SM00305">
    <property type="entry name" value="HintC"/>
    <property type="match status" value="1"/>
</dbReference>
<dbReference type="Gene3D" id="3.90.320.10">
    <property type="match status" value="1"/>
</dbReference>
<dbReference type="PANTHER" id="PTHR11070">
    <property type="entry name" value="UVRD / RECB / PCRA DNA HELICASE FAMILY MEMBER"/>
    <property type="match status" value="1"/>
</dbReference>
<evidence type="ECO:0000256" key="3">
    <source>
        <dbReference type="ARBA" id="ARBA00022763"/>
    </source>
</evidence>
<evidence type="ECO:0000256" key="12">
    <source>
        <dbReference type="ARBA" id="ARBA00023235"/>
    </source>
</evidence>
<keyword evidence="8" id="KW-0067">ATP-binding</keyword>
<evidence type="ECO:0000256" key="14">
    <source>
        <dbReference type="ARBA" id="ARBA00034808"/>
    </source>
</evidence>
<dbReference type="GO" id="GO:0005829">
    <property type="term" value="C:cytosol"/>
    <property type="evidence" value="ECO:0007669"/>
    <property type="project" value="TreeGrafter"/>
</dbReference>
<evidence type="ECO:0000256" key="6">
    <source>
        <dbReference type="ARBA" id="ARBA00022813"/>
    </source>
</evidence>
<keyword evidence="7" id="KW-0269">Exonuclease</keyword>
<organism evidence="17 18">
    <name type="scientific">Candidatus Collierbacteria bacterium GW2011_GWA1_44_12</name>
    <dbReference type="NCBI Taxonomy" id="1618376"/>
    <lineage>
        <taxon>Bacteria</taxon>
        <taxon>Candidatus Collieribacteriota</taxon>
    </lineage>
</organism>
<keyword evidence="3" id="KW-0227">DNA damage</keyword>
<feature type="domain" description="UvrD-like helicase C-terminal" evidence="16">
    <location>
        <begin position="452"/>
        <end position="728"/>
    </location>
</feature>
<dbReference type="Pfam" id="PF12705">
    <property type="entry name" value="PDDEXK_1"/>
    <property type="match status" value="1"/>
</dbReference>
<evidence type="ECO:0000313" key="17">
    <source>
        <dbReference type="EMBL" id="KKT34679.1"/>
    </source>
</evidence>
<dbReference type="GO" id="GO:0004527">
    <property type="term" value="F:exonuclease activity"/>
    <property type="evidence" value="ECO:0007669"/>
    <property type="project" value="UniProtKB-KW"/>
</dbReference>
<keyword evidence="4" id="KW-0378">Hydrolase</keyword>
<dbReference type="SUPFAM" id="SSF51294">
    <property type="entry name" value="Hedgehog/intein (Hint) domain"/>
    <property type="match status" value="1"/>
</dbReference>
<dbReference type="InterPro" id="IPR003586">
    <property type="entry name" value="Hint_dom_C"/>
</dbReference>
<dbReference type="GO" id="GO:0033202">
    <property type="term" value="C:DNA helicase complex"/>
    <property type="evidence" value="ECO:0007669"/>
    <property type="project" value="TreeGrafter"/>
</dbReference>
<evidence type="ECO:0000256" key="2">
    <source>
        <dbReference type="ARBA" id="ARBA00022741"/>
    </source>
</evidence>
<evidence type="ECO:0000256" key="1">
    <source>
        <dbReference type="ARBA" id="ARBA00022722"/>
    </source>
</evidence>
<name>A0A0G1JH46_9BACT</name>
<dbReference type="InterPro" id="IPR036844">
    <property type="entry name" value="Hint_dom_sf"/>
</dbReference>
<dbReference type="GO" id="GO:0003677">
    <property type="term" value="F:DNA binding"/>
    <property type="evidence" value="ECO:0007669"/>
    <property type="project" value="UniProtKB-KW"/>
</dbReference>
<dbReference type="GO" id="GO:0043138">
    <property type="term" value="F:3'-5' DNA helicase activity"/>
    <property type="evidence" value="ECO:0007669"/>
    <property type="project" value="UniProtKB-EC"/>
</dbReference>
<keyword evidence="12" id="KW-0413">Isomerase</keyword>
<dbReference type="InterPro" id="IPR014017">
    <property type="entry name" value="DNA_helicase_UvrD-like_C"/>
</dbReference>
<evidence type="ECO:0000256" key="7">
    <source>
        <dbReference type="ARBA" id="ARBA00022839"/>
    </source>
</evidence>
<dbReference type="InterPro" id="IPR038726">
    <property type="entry name" value="PDDEXK_AddAB-type"/>
</dbReference>
<evidence type="ECO:0000256" key="8">
    <source>
        <dbReference type="ARBA" id="ARBA00022840"/>
    </source>
</evidence>
<dbReference type="GO" id="GO:0016539">
    <property type="term" value="P:intein-mediated protein splicing"/>
    <property type="evidence" value="ECO:0007669"/>
    <property type="project" value="InterPro"/>
</dbReference>
<keyword evidence="9" id="KW-0651">Protein splicing</keyword>
<dbReference type="InterPro" id="IPR027417">
    <property type="entry name" value="P-loop_NTPase"/>
</dbReference>
<evidence type="ECO:0000256" key="15">
    <source>
        <dbReference type="ARBA" id="ARBA00048988"/>
    </source>
</evidence>
<dbReference type="PANTHER" id="PTHR11070:SF2">
    <property type="entry name" value="ATP-DEPENDENT DNA HELICASE SRS2"/>
    <property type="match status" value="1"/>
</dbReference>
<keyword evidence="1" id="KW-0540">Nuclease</keyword>
<dbReference type="PROSITE" id="PS50818">
    <property type="entry name" value="INTEIN_C_TER"/>
    <property type="match status" value="1"/>
</dbReference>
<dbReference type="Pfam" id="PF14890">
    <property type="entry name" value="Intein_splicing"/>
    <property type="match status" value="1"/>
</dbReference>
<evidence type="ECO:0000256" key="10">
    <source>
        <dbReference type="ARBA" id="ARBA00023125"/>
    </source>
</evidence>
<dbReference type="GO" id="GO:0000725">
    <property type="term" value="P:recombinational repair"/>
    <property type="evidence" value="ECO:0007669"/>
    <property type="project" value="TreeGrafter"/>
</dbReference>
<accession>A0A0G1JH46</accession>
<dbReference type="EMBL" id="LCHN01000031">
    <property type="protein sequence ID" value="KKT34679.1"/>
    <property type="molecule type" value="Genomic_DNA"/>
</dbReference>
<dbReference type="Proteomes" id="UP000034069">
    <property type="component" value="Unassembled WGS sequence"/>
</dbReference>
<evidence type="ECO:0000259" key="16">
    <source>
        <dbReference type="PROSITE" id="PS51217"/>
    </source>
</evidence>
<keyword evidence="6" id="KW-0068">Autocatalytic cleavage</keyword>
<evidence type="ECO:0000256" key="13">
    <source>
        <dbReference type="ARBA" id="ARBA00034617"/>
    </source>
</evidence>
<dbReference type="Pfam" id="PF13361">
    <property type="entry name" value="UvrD_C"/>
    <property type="match status" value="1"/>
</dbReference>
<dbReference type="InterPro" id="IPR000212">
    <property type="entry name" value="DNA_helicase_UvrD/REP"/>
</dbReference>
<dbReference type="CDD" id="cd00081">
    <property type="entry name" value="Hint"/>
    <property type="match status" value="2"/>
</dbReference>
<evidence type="ECO:0000313" key="18">
    <source>
        <dbReference type="Proteomes" id="UP000034069"/>
    </source>
</evidence>
<dbReference type="InterPro" id="IPR011604">
    <property type="entry name" value="PDDEXK-like_dom_sf"/>
</dbReference>
<dbReference type="Gene3D" id="1.10.486.10">
    <property type="entry name" value="PCRA, domain 4"/>
    <property type="match status" value="1"/>
</dbReference>
<proteinExistence type="predicted"/>
<dbReference type="EC" id="5.6.2.4" evidence="14"/>
<dbReference type="InterPro" id="IPR014016">
    <property type="entry name" value="UvrD-like_ATP-bd"/>
</dbReference>
<dbReference type="SUPFAM" id="SSF52540">
    <property type="entry name" value="P-loop containing nucleoside triphosphate hydrolases"/>
    <property type="match status" value="3"/>
</dbReference>
<dbReference type="InterPro" id="IPR003587">
    <property type="entry name" value="Hint_dom_N"/>
</dbReference>
<gene>
    <name evidence="17" type="ORF">UW23_C0031G0003</name>
</gene>
<evidence type="ECO:0000256" key="4">
    <source>
        <dbReference type="ARBA" id="ARBA00022801"/>
    </source>
</evidence>
<dbReference type="SMART" id="SM00306">
    <property type="entry name" value="HintN"/>
    <property type="match status" value="1"/>
</dbReference>
<keyword evidence="5 17" id="KW-0347">Helicase</keyword>
<keyword evidence="10" id="KW-0238">DNA-binding</keyword>
<comment type="catalytic activity">
    <reaction evidence="15">
        <text>ATP + H2O = ADP + phosphate + H(+)</text>
        <dbReference type="Rhea" id="RHEA:13065"/>
        <dbReference type="ChEBI" id="CHEBI:15377"/>
        <dbReference type="ChEBI" id="CHEBI:15378"/>
        <dbReference type="ChEBI" id="CHEBI:30616"/>
        <dbReference type="ChEBI" id="CHEBI:43474"/>
        <dbReference type="ChEBI" id="CHEBI:456216"/>
        <dbReference type="EC" id="5.6.2.4"/>
    </reaction>
</comment>
<reference evidence="17 18" key="1">
    <citation type="journal article" date="2015" name="Nature">
        <title>rRNA introns, odd ribosomes, and small enigmatic genomes across a large radiation of phyla.</title>
        <authorList>
            <person name="Brown C.T."/>
            <person name="Hug L.A."/>
            <person name="Thomas B.C."/>
            <person name="Sharon I."/>
            <person name="Castelle C.J."/>
            <person name="Singh A."/>
            <person name="Wilkins M.J."/>
            <person name="Williams K.H."/>
            <person name="Banfield J.F."/>
        </authorList>
    </citation>
    <scope>NUCLEOTIDE SEQUENCE [LARGE SCALE GENOMIC DNA]</scope>
</reference>
<keyword evidence="2" id="KW-0547">Nucleotide-binding</keyword>
<dbReference type="Gene3D" id="3.40.50.300">
    <property type="entry name" value="P-loop containing nucleotide triphosphate hydrolases"/>
    <property type="match status" value="2"/>
</dbReference>
<evidence type="ECO:0000256" key="11">
    <source>
        <dbReference type="ARBA" id="ARBA00023204"/>
    </source>
</evidence>
<dbReference type="InterPro" id="IPR030934">
    <property type="entry name" value="Intein_C"/>
</dbReference>
<dbReference type="PROSITE" id="PS50817">
    <property type="entry name" value="INTEIN_N_TER"/>
    <property type="match status" value="1"/>
</dbReference>
<dbReference type="Gene3D" id="2.170.16.10">
    <property type="entry name" value="Hedgehog/Intein (Hint) domain"/>
    <property type="match status" value="2"/>
</dbReference>
<dbReference type="AlphaFoldDB" id="A0A0G1JH46"/>
<dbReference type="NCBIfam" id="TIGR01445">
    <property type="entry name" value="intein_Nterm"/>
    <property type="match status" value="1"/>
</dbReference>
<dbReference type="GO" id="GO:0005524">
    <property type="term" value="F:ATP binding"/>
    <property type="evidence" value="ECO:0007669"/>
    <property type="project" value="UniProtKB-KW"/>
</dbReference>
<dbReference type="InterPro" id="IPR006142">
    <property type="entry name" value="INTEIN"/>
</dbReference>
<protein>
    <recommendedName>
        <fullName evidence="14">DNA 3'-5' helicase</fullName>
        <ecNumber evidence="14">5.6.2.4</ecNumber>
    </recommendedName>
</protein>
<dbReference type="InterPro" id="IPR006141">
    <property type="entry name" value="Intein_N"/>
</dbReference>
<dbReference type="PROSITE" id="PS51217">
    <property type="entry name" value="UVRD_HELICASE_CTER"/>
    <property type="match status" value="1"/>
</dbReference>
<dbReference type="PRINTS" id="PR00379">
    <property type="entry name" value="INTEIN"/>
</dbReference>
<sequence>MINWVVEAFESDQDFLRTYEENFQYILADEYQDTNSAQNRLLFALSSFWGTEANIFAVGDPNQCLPGDTKIHTNLGIKEIKEIRAGDKVLSAVGKGYTSYIAVTNIFKQKKKTRFITLTTESGKQIVATNNHKMFCFIPPNEMTKHWYNYLMFKEGVGWRLGITRSLSVRLKVEIGADKIVGIACHDTEWEARCNETILSLKYQIPTIVFKLRNGKVNQEYIDRVFSEFDTYGNAQRLADDLGINLNEPHYCRDATTLGKGRTKINFLMCSRSYRSMYTKAGLLEHPEILHEINIQTSNEKVLSKLTDLGFKLRNKNIGKGFRVTSTNIKKLYEIAEALEEELPGFIDIKSSIGTNSIQHRSARVMQIGNVLVGNYLPVLDGFKIKYEKVISRTDEIKEDVVYDLEVTPSHNFVANSIVVHNSIFRFQGASKENVAAFKNRFPGHTLVTLTDNYRSTPTILNSSASLLSESPLTPIVKLKDLPVKVVKLSSPILEDEFITDIIKKKIKQGVPPREIAVIVKENKDIENLANLFKNKNLPYRLQGGTNVLHTPLVSQFLKILTVVTTLQGPVDDIDLFTILNYPFFGLNPLSVLKIGRLAHQNKKTLVDTLLDDNPELDDKVVDVFRSLVSWNSKSATLTLTDIIQVILQESGLLRHILSLTQPLIELNRFGTLFEDVKSQAAAFRGLTLAGYVFNLQLMDENNIRLEEQSLLNDEDAVTLTTAHKAKGLEWHTVFIYRFADSYWGNKAGRQMIKLPPGIVTQNTDTEDKNAEERRLFYVALTRAKQQLYLTGSTQYPGSAKMIFPSMFLEDLPKENLKKLKTKQYESRAEKILAQQLTSSPLPTLVDGEKEFLTEIIKNFKLSPTSLNTFLECPYKFKLDHLYKIPRAKAPAMCFGTAVHFALEGLYLTLNNTGKLESKEDFLRDFEAALKKEILSDKDFKDRLTHGKKVLPDYYDRYEKEFELCLFTEKKFGDSLSSQVFLDDIPLSGKADRVDLTNKEDKHVRFVDYKTGKVRTRGEIEGTTQNSDGDYKRQLIFYHLLSELDQSFKYQVVQTELDFIEPKNGEFKKERFNIQKEEVEELKGVIKDSMKEIRSLNLDRTKDTTPCQRCDFRTHCWPEGLTGKT</sequence>
<dbReference type="NCBIfam" id="TIGR01443">
    <property type="entry name" value="intein_Cterm"/>
    <property type="match status" value="1"/>
</dbReference>